<accession>A0ABR2EJB3</accession>
<comment type="caution">
    <text evidence="1">The sequence shown here is derived from an EMBL/GenBank/DDBJ whole genome shotgun (WGS) entry which is preliminary data.</text>
</comment>
<proteinExistence type="predicted"/>
<gene>
    <name evidence="1" type="ORF">V6N12_049138</name>
</gene>
<keyword evidence="2" id="KW-1185">Reference proteome</keyword>
<organism evidence="1 2">
    <name type="scientific">Hibiscus sabdariffa</name>
    <name type="common">roselle</name>
    <dbReference type="NCBI Taxonomy" id="183260"/>
    <lineage>
        <taxon>Eukaryota</taxon>
        <taxon>Viridiplantae</taxon>
        <taxon>Streptophyta</taxon>
        <taxon>Embryophyta</taxon>
        <taxon>Tracheophyta</taxon>
        <taxon>Spermatophyta</taxon>
        <taxon>Magnoliopsida</taxon>
        <taxon>eudicotyledons</taxon>
        <taxon>Gunneridae</taxon>
        <taxon>Pentapetalae</taxon>
        <taxon>rosids</taxon>
        <taxon>malvids</taxon>
        <taxon>Malvales</taxon>
        <taxon>Malvaceae</taxon>
        <taxon>Malvoideae</taxon>
        <taxon>Hibiscus</taxon>
    </lineage>
</organism>
<sequence>MNLLLMDWLPPGLASSSASSSGMLVPADPGENGVRSDAIMMAHLAMVTAMVSYTSVGVEPAPTIVKHTLALGWRPQFYFDIRGVLWRYNLGQWY</sequence>
<dbReference type="EMBL" id="JBBPBM010000013">
    <property type="protein sequence ID" value="KAK8562087.1"/>
    <property type="molecule type" value="Genomic_DNA"/>
</dbReference>
<name>A0ABR2EJB3_9ROSI</name>
<dbReference type="Proteomes" id="UP001472677">
    <property type="component" value="Unassembled WGS sequence"/>
</dbReference>
<protein>
    <submittedName>
        <fullName evidence="1">Uncharacterized protein</fullName>
    </submittedName>
</protein>
<reference evidence="1 2" key="1">
    <citation type="journal article" date="2024" name="G3 (Bethesda)">
        <title>Genome assembly of Hibiscus sabdariffa L. provides insights into metabolisms of medicinal natural products.</title>
        <authorList>
            <person name="Kim T."/>
        </authorList>
    </citation>
    <scope>NUCLEOTIDE SEQUENCE [LARGE SCALE GENOMIC DNA]</scope>
    <source>
        <strain evidence="1">TK-2024</strain>
        <tissue evidence="1">Old leaves</tissue>
    </source>
</reference>
<evidence type="ECO:0000313" key="1">
    <source>
        <dbReference type="EMBL" id="KAK8562087.1"/>
    </source>
</evidence>
<evidence type="ECO:0000313" key="2">
    <source>
        <dbReference type="Proteomes" id="UP001472677"/>
    </source>
</evidence>